<sequence length="445" mass="48066">MAAAHSPLNNSKVENWLSGNFTIYPAVSSVPMTDIMSFQYPPPPPQNGTEMDIQHSGYMPYSVPPPGSSGMDLRHSPEAGRDRSDSYPFANKPKRSMSASQTSQPPPTPRDPTTPDQGLLSGEKRRNKLGYHRTSVACGHCRRRKIRCIPSQNDVQARCVNCIRLKKECSFYPVDQQPPQESRQKSAQRSSTGPKITSTSSSPAMQNGVPSDVHGHSNYPHLSLASLTNMPPPMKPSGTEDYAPDSKIPPSATSTRSYEYGQHGMANWMSPDAGPNTSKPSDMNTNWRPYTSESPITPAFSPYTPHGPQSATWSAASMGSESSRDGMEWSSSGYPAPSSRSMSFGGSGEGMANQQYPPAAQMGRPYDRKSSGMSNDMYPSPIATTIPGIDTVSGTSQDPHSAISAGAVPPAGYPSWQQPYQYSNKPAEGYQAWYGEGGNQQGHGM</sequence>
<feature type="domain" description="Zn(2)-C6 fungal-type" evidence="3">
    <location>
        <begin position="137"/>
        <end position="171"/>
    </location>
</feature>
<evidence type="ECO:0000256" key="2">
    <source>
        <dbReference type="SAM" id="MobiDB-lite"/>
    </source>
</evidence>
<protein>
    <recommendedName>
        <fullName evidence="3">Zn(2)-C6 fungal-type domain-containing protein</fullName>
    </recommendedName>
</protein>
<feature type="compositionally biased region" description="Polar residues" evidence="2">
    <location>
        <begin position="307"/>
        <end position="321"/>
    </location>
</feature>
<dbReference type="SUPFAM" id="SSF57701">
    <property type="entry name" value="Zn2/Cys6 DNA-binding domain"/>
    <property type="match status" value="1"/>
</dbReference>
<dbReference type="Pfam" id="PF00172">
    <property type="entry name" value="Zn_clus"/>
    <property type="match status" value="1"/>
</dbReference>
<gene>
    <name evidence="4" type="ORF">B0T20DRAFT_39646</name>
</gene>
<dbReference type="AlphaFoldDB" id="A0AAE0P964"/>
<dbReference type="EMBL" id="JAUTDP010000010">
    <property type="protein sequence ID" value="KAK3395600.1"/>
    <property type="molecule type" value="Genomic_DNA"/>
</dbReference>
<evidence type="ECO:0000313" key="4">
    <source>
        <dbReference type="EMBL" id="KAK3395600.1"/>
    </source>
</evidence>
<name>A0AAE0P964_SORBR</name>
<reference evidence="4" key="1">
    <citation type="journal article" date="2023" name="Mol. Phylogenet. Evol.">
        <title>Genome-scale phylogeny and comparative genomics of the fungal order Sordariales.</title>
        <authorList>
            <person name="Hensen N."/>
            <person name="Bonometti L."/>
            <person name="Westerberg I."/>
            <person name="Brannstrom I.O."/>
            <person name="Guillou S."/>
            <person name="Cros-Aarteil S."/>
            <person name="Calhoun S."/>
            <person name="Haridas S."/>
            <person name="Kuo A."/>
            <person name="Mondo S."/>
            <person name="Pangilinan J."/>
            <person name="Riley R."/>
            <person name="LaButti K."/>
            <person name="Andreopoulos B."/>
            <person name="Lipzen A."/>
            <person name="Chen C."/>
            <person name="Yan M."/>
            <person name="Daum C."/>
            <person name="Ng V."/>
            <person name="Clum A."/>
            <person name="Steindorff A."/>
            <person name="Ohm R.A."/>
            <person name="Martin F."/>
            <person name="Silar P."/>
            <person name="Natvig D.O."/>
            <person name="Lalanne C."/>
            <person name="Gautier V."/>
            <person name="Ament-Velasquez S.L."/>
            <person name="Kruys A."/>
            <person name="Hutchinson M.I."/>
            <person name="Powell A.J."/>
            <person name="Barry K."/>
            <person name="Miller A.N."/>
            <person name="Grigoriev I.V."/>
            <person name="Debuchy R."/>
            <person name="Gladieux P."/>
            <person name="Hiltunen Thoren M."/>
            <person name="Johannesson H."/>
        </authorList>
    </citation>
    <scope>NUCLEOTIDE SEQUENCE</scope>
    <source>
        <strain evidence="4">FGSC 1904</strain>
    </source>
</reference>
<comment type="caution">
    <text evidence="4">The sequence shown here is derived from an EMBL/GenBank/DDBJ whole genome shotgun (WGS) entry which is preliminary data.</text>
</comment>
<feature type="region of interest" description="Disordered" evidence="2">
    <location>
        <begin position="298"/>
        <end position="352"/>
    </location>
</feature>
<dbReference type="Proteomes" id="UP001281003">
    <property type="component" value="Unassembled WGS sequence"/>
</dbReference>
<dbReference type="SMART" id="SM00066">
    <property type="entry name" value="GAL4"/>
    <property type="match status" value="1"/>
</dbReference>
<dbReference type="CDD" id="cd00067">
    <property type="entry name" value="GAL4"/>
    <property type="match status" value="1"/>
</dbReference>
<evidence type="ECO:0000313" key="5">
    <source>
        <dbReference type="Proteomes" id="UP001281003"/>
    </source>
</evidence>
<dbReference type="InterPro" id="IPR036864">
    <property type="entry name" value="Zn2-C6_fun-type_DNA-bd_sf"/>
</dbReference>
<dbReference type="PROSITE" id="PS00463">
    <property type="entry name" value="ZN2_CY6_FUNGAL_1"/>
    <property type="match status" value="1"/>
</dbReference>
<feature type="region of interest" description="Disordered" evidence="2">
    <location>
        <begin position="38"/>
        <end position="128"/>
    </location>
</feature>
<feature type="compositionally biased region" description="Polar residues" evidence="2">
    <location>
        <begin position="177"/>
        <end position="209"/>
    </location>
</feature>
<reference evidence="4" key="2">
    <citation type="submission" date="2023-07" db="EMBL/GenBank/DDBJ databases">
        <authorList>
            <consortium name="Lawrence Berkeley National Laboratory"/>
            <person name="Haridas S."/>
            <person name="Hensen N."/>
            <person name="Bonometti L."/>
            <person name="Westerberg I."/>
            <person name="Brannstrom I.O."/>
            <person name="Guillou S."/>
            <person name="Cros-Aarteil S."/>
            <person name="Calhoun S."/>
            <person name="Kuo A."/>
            <person name="Mondo S."/>
            <person name="Pangilinan J."/>
            <person name="Riley R."/>
            <person name="LaButti K."/>
            <person name="Andreopoulos B."/>
            <person name="Lipzen A."/>
            <person name="Chen C."/>
            <person name="Yanf M."/>
            <person name="Daum C."/>
            <person name="Ng V."/>
            <person name="Clum A."/>
            <person name="Steindorff A."/>
            <person name="Ohm R."/>
            <person name="Martin F."/>
            <person name="Silar P."/>
            <person name="Natvig D."/>
            <person name="Lalanne C."/>
            <person name="Gautier V."/>
            <person name="Ament-velasquez S.L."/>
            <person name="Kruys A."/>
            <person name="Hutchinson M.I."/>
            <person name="Powell A.J."/>
            <person name="Barry K."/>
            <person name="Miller A.N."/>
            <person name="Grigoriev I.V."/>
            <person name="Debuchy R."/>
            <person name="Gladieux P."/>
            <person name="Thoren M.H."/>
            <person name="Johannesson H."/>
        </authorList>
    </citation>
    <scope>NUCLEOTIDE SEQUENCE</scope>
    <source>
        <strain evidence="4">FGSC 1904</strain>
    </source>
</reference>
<organism evidence="4 5">
    <name type="scientific">Sordaria brevicollis</name>
    <dbReference type="NCBI Taxonomy" id="83679"/>
    <lineage>
        <taxon>Eukaryota</taxon>
        <taxon>Fungi</taxon>
        <taxon>Dikarya</taxon>
        <taxon>Ascomycota</taxon>
        <taxon>Pezizomycotina</taxon>
        <taxon>Sordariomycetes</taxon>
        <taxon>Sordariomycetidae</taxon>
        <taxon>Sordariales</taxon>
        <taxon>Sordariaceae</taxon>
        <taxon>Sordaria</taxon>
    </lineage>
</organism>
<feature type="compositionally biased region" description="Low complexity" evidence="2">
    <location>
        <begin position="330"/>
        <end position="343"/>
    </location>
</feature>
<dbReference type="PROSITE" id="PS50048">
    <property type="entry name" value="ZN2_CY6_FUNGAL_2"/>
    <property type="match status" value="1"/>
</dbReference>
<dbReference type="GO" id="GO:0008270">
    <property type="term" value="F:zinc ion binding"/>
    <property type="evidence" value="ECO:0007669"/>
    <property type="project" value="InterPro"/>
</dbReference>
<keyword evidence="1" id="KW-0539">Nucleus</keyword>
<accession>A0AAE0P964</accession>
<feature type="compositionally biased region" description="Basic and acidic residues" evidence="2">
    <location>
        <begin position="72"/>
        <end position="85"/>
    </location>
</feature>
<keyword evidence="5" id="KW-1185">Reference proteome</keyword>
<evidence type="ECO:0000259" key="3">
    <source>
        <dbReference type="PROSITE" id="PS50048"/>
    </source>
</evidence>
<dbReference type="GO" id="GO:0000981">
    <property type="term" value="F:DNA-binding transcription factor activity, RNA polymerase II-specific"/>
    <property type="evidence" value="ECO:0007669"/>
    <property type="project" value="InterPro"/>
</dbReference>
<proteinExistence type="predicted"/>
<dbReference type="Gene3D" id="4.10.240.10">
    <property type="entry name" value="Zn(2)-C6 fungal-type DNA-binding domain"/>
    <property type="match status" value="1"/>
</dbReference>
<feature type="compositionally biased region" description="Polar residues" evidence="2">
    <location>
        <begin position="275"/>
        <end position="286"/>
    </location>
</feature>
<feature type="region of interest" description="Disordered" evidence="2">
    <location>
        <begin position="174"/>
        <end position="286"/>
    </location>
</feature>
<dbReference type="InterPro" id="IPR001138">
    <property type="entry name" value="Zn2Cys6_DnaBD"/>
</dbReference>
<evidence type="ECO:0000256" key="1">
    <source>
        <dbReference type="ARBA" id="ARBA00023242"/>
    </source>
</evidence>